<dbReference type="Pfam" id="PF05345">
    <property type="entry name" value="He_PIG"/>
    <property type="match status" value="2"/>
</dbReference>
<dbReference type="InterPro" id="IPR015919">
    <property type="entry name" value="Cadherin-like_sf"/>
</dbReference>
<evidence type="ECO:0000313" key="4">
    <source>
        <dbReference type="Proteomes" id="UP000569092"/>
    </source>
</evidence>
<gene>
    <name evidence="3" type="ORF">HDF10_001294</name>
</gene>
<dbReference type="NCBIfam" id="TIGR03803">
    <property type="entry name" value="Gloeo_Verruco"/>
    <property type="match status" value="3"/>
</dbReference>
<sequence>MPAQTSAGTNTIIEIGDAGAGLLQAPDGNFYSYTVQGNQPTCPGSSSSDCSNIYQITPGGSVSVFHAFQPVAGPTNPNADGFMPTALIVGTDGNFYGSTFYSGPGGLGVIFKITPGGVFSLLKSFGANSTGLDPGNQPNGLIQGSDGNLYFTNSVGLYQLTLGGILTTIYTFPYDGTTGIAAQGTNATSLVQGSDGTFYITLHTTPGVPLGTTGSTVGGIVRITTTGTLIPVHTFALDSSEGTSTGGPLAEGSDGNFYGINQVSDISGTTLPGTAFKVTPGGTLTVLYSFPDIISTRNSALLVGSDGNFYGATALGGDTTSSFCAPKGCGTLYQLTSSGLTTLHNFEGGLPTSTVPSANPQVDGFDPNTPLVQASDGLFYGTVVSGVFKFAPTTPLPPPVQVTVSPTTILAGNPVTITWQVLNAFSLTAQQCGATVTSSTSSSGAGAWIGQQTGTSSGGVFHGSATITPTKGGLYTYALTCGGKESGFATLKVIAPLNVPATLPNGLVGSPYIIPPDEFDGVPPYTTTVTSGALPPGLGIDPATGVLTGTPKQFGTYTFGLQVIDSNSSPAKATGTTTLTVKQSLMIANGIVLKGQVGSKYSFTLPAIGGIKPYTWSISSYIPEGITLDPATGILSGTPTTATAMPTPTITIQVTDSEGTPDKTTVNLPFLILPPAPIAAVEFTQSIQVYQSLDDLKTALLANGEPPMPMISGKPAVMRVYFTGVDTATTVSLQVSGVVSETKTIDLQPGCEPSDQRSHNNSCPSVDIYFTPPSGPWVADLVLNDTTGNQLQHETLTVTSRDTAGIHLLGTSVCDSKSGLLTWNCGDPTTLIGKTELLARMMPTNSVTLDMTSDRITNVVFPATPSSSAYLSWLFLSVKQLEVLFDTNLVANEAADLAANTYSLRYGIYRHNLDPTGKISADTGVAYKIPGRGATSADFTERLGVDATATVVTHETGHTLGLRHTNIRGPESDMPPGCYNLAADSTTDWHPMITNNVQSSIQYEYPFDVSTGTVLDPNSTFELMSYCSPRWISPQRYDTVTQTLGGGTPVGDRLRSPVHAEASQLAHPHASAPVIGPYWLVSGAIQSTGVVFDPIFQDTLNGTSDPGAGTYSIEEQNSAGLALYTRYFTPIGSGTDIATGPDLVFDPTFAVSIPVTSGVSSLVVKDSTGTLIGNVAITGTAPSVSITSPVAGFSASGLQTVSWTATSPSSALTSRVLYSSNSGATWSQMGEIADNGLSLDFGSLPGTNGATALIKVLVSDGVNTGNATSIPFSVGRKVPTIVQILSPAANFVHATADPLLLIGAAYDPDDGMLHGTSLVWKSDIQGTLGNGSPLSVSLNPGTHNLTLTATDSDGNSISTSVSVLISGARPTLSLTTAANSSNCVNATVAAAPGAQGANLTLVQFSITGGATYIGIPTGNLPFTLTVPGSGSVNLVARAYDASGQSAAKSTVVIIPATCVQAVKPNPAITWTNPAAITYGTPLGSTQLNASASVPGVFSYSPVAGTVLGVGSQTLSTTFTPTDTVTYAVVTSTTTLAVTPAQLTITPVNATRTYGAANPIFTFSTSGFVNGDSASVLSGAPALTTSTTTTSSAGSYPISAAQGTLAATNYAFNFGAGTLTVTQATSAVSLQLSASSIVVGNTETVTVTVSSAGAGTPTGTINFLDGTTALGSATLTNGQASFTTSSLAAGAHTLNVSYSGDTNFSSGSGSASVTVNAAPTDFAFAAGGTTTQTVQAGQVAMYSFSLTPMSGGYPAAVTFTVSGLPNGATATFTPSSIPANGAAQTVTLNIQTAAKTAINGRLWPHSLTPFTLAMFVFPVATWRRLRRSKKRFGSKLLVITAVALGAGITGCGGKGTSSAQTYTLVVTATSGAVQHNSTLTLIVQ</sequence>
<comment type="caution">
    <text evidence="3">The sequence shown here is derived from an EMBL/GenBank/DDBJ whole genome shotgun (WGS) entry which is preliminary data.</text>
</comment>
<dbReference type="SUPFAM" id="SSF55486">
    <property type="entry name" value="Metalloproteases ('zincins'), catalytic domain"/>
    <property type="match status" value="1"/>
</dbReference>
<evidence type="ECO:0000313" key="3">
    <source>
        <dbReference type="EMBL" id="MBB5343319.1"/>
    </source>
</evidence>
<dbReference type="InterPro" id="IPR013783">
    <property type="entry name" value="Ig-like_fold"/>
</dbReference>
<dbReference type="InterPro" id="IPR022519">
    <property type="entry name" value="Gloeo/Verruco_rpt"/>
</dbReference>
<dbReference type="GO" id="GO:0016020">
    <property type="term" value="C:membrane"/>
    <property type="evidence" value="ECO:0007669"/>
    <property type="project" value="InterPro"/>
</dbReference>
<dbReference type="Proteomes" id="UP000569092">
    <property type="component" value="Unassembled WGS sequence"/>
</dbReference>
<proteinExistence type="predicted"/>
<dbReference type="SUPFAM" id="SSF49313">
    <property type="entry name" value="Cadherin-like"/>
    <property type="match status" value="2"/>
</dbReference>
<dbReference type="Gene3D" id="2.60.40.10">
    <property type="entry name" value="Immunoglobulins"/>
    <property type="match status" value="4"/>
</dbReference>
<organism evidence="3 4">
    <name type="scientific">Tunturiibacter lichenicola</name>
    <dbReference type="NCBI Taxonomy" id="2051959"/>
    <lineage>
        <taxon>Bacteria</taxon>
        <taxon>Pseudomonadati</taxon>
        <taxon>Acidobacteriota</taxon>
        <taxon>Terriglobia</taxon>
        <taxon>Terriglobales</taxon>
        <taxon>Acidobacteriaceae</taxon>
        <taxon>Tunturiibacter</taxon>
    </lineage>
</organism>
<name>A0A7W8J8M4_9BACT</name>
<feature type="domain" description="Bacterial Ig-like" evidence="1">
    <location>
        <begin position="1631"/>
        <end position="1715"/>
    </location>
</feature>
<dbReference type="InterPro" id="IPR024079">
    <property type="entry name" value="MetalloPept_cat_dom_sf"/>
</dbReference>
<evidence type="ECO:0000259" key="2">
    <source>
        <dbReference type="Pfam" id="PF18676"/>
    </source>
</evidence>
<accession>A0A7W8J8M4</accession>
<dbReference type="Gene3D" id="3.40.390.10">
    <property type="entry name" value="Collagenase (Catalytic Domain)"/>
    <property type="match status" value="1"/>
</dbReference>
<dbReference type="InterPro" id="IPR041286">
    <property type="entry name" value="MBG_2"/>
</dbReference>
<dbReference type="InterPro" id="IPR032109">
    <property type="entry name" value="Big_3_5"/>
</dbReference>
<dbReference type="EMBL" id="JACHDZ010000002">
    <property type="protein sequence ID" value="MBB5343319.1"/>
    <property type="molecule type" value="Genomic_DNA"/>
</dbReference>
<dbReference type="Pfam" id="PF18676">
    <property type="entry name" value="MBG_2"/>
    <property type="match status" value="1"/>
</dbReference>
<evidence type="ECO:0000259" key="1">
    <source>
        <dbReference type="Pfam" id="PF16640"/>
    </source>
</evidence>
<dbReference type="GO" id="GO:0005509">
    <property type="term" value="F:calcium ion binding"/>
    <property type="evidence" value="ECO:0007669"/>
    <property type="project" value="InterPro"/>
</dbReference>
<dbReference type="Pfam" id="PF16640">
    <property type="entry name" value="Big_3_5"/>
    <property type="match status" value="1"/>
</dbReference>
<dbReference type="Gene3D" id="3.30.160.710">
    <property type="match status" value="1"/>
</dbReference>
<feature type="domain" description="MBG" evidence="2">
    <location>
        <begin position="1542"/>
        <end position="1619"/>
    </location>
</feature>
<dbReference type="SUPFAM" id="SSF63829">
    <property type="entry name" value="Calcium-dependent phosphotriesterase"/>
    <property type="match status" value="1"/>
</dbReference>
<reference evidence="3 4" key="1">
    <citation type="submission" date="2020-08" db="EMBL/GenBank/DDBJ databases">
        <title>Genomic Encyclopedia of Type Strains, Phase IV (KMG-V): Genome sequencing to study the core and pangenomes of soil and plant-associated prokaryotes.</title>
        <authorList>
            <person name="Whitman W."/>
        </authorList>
    </citation>
    <scope>NUCLEOTIDE SEQUENCE [LARGE SCALE GENOMIC DNA]</scope>
    <source>
        <strain evidence="3 4">M8US30</strain>
    </source>
</reference>
<dbReference type="GO" id="GO:0008237">
    <property type="term" value="F:metallopeptidase activity"/>
    <property type="evidence" value="ECO:0007669"/>
    <property type="project" value="InterPro"/>
</dbReference>
<protein>
    <submittedName>
        <fullName evidence="3">Repeat protein (TIGR03803 family)</fullName>
    </submittedName>
</protein>